<evidence type="ECO:0000256" key="4">
    <source>
        <dbReference type="ARBA" id="ARBA00011881"/>
    </source>
</evidence>
<dbReference type="GO" id="GO:0008270">
    <property type="term" value="F:zinc ion binding"/>
    <property type="evidence" value="ECO:0007669"/>
    <property type="project" value="InterPro"/>
</dbReference>
<keyword evidence="7 10" id="KW-0378">Hydrolase</keyword>
<dbReference type="Gene3D" id="3.20.20.140">
    <property type="entry name" value="Metal-dependent hydrolases"/>
    <property type="match status" value="1"/>
</dbReference>
<evidence type="ECO:0000256" key="7">
    <source>
        <dbReference type="ARBA" id="ARBA00022801"/>
    </source>
</evidence>
<evidence type="ECO:0000256" key="3">
    <source>
        <dbReference type="ARBA" id="ARBA00010368"/>
    </source>
</evidence>
<comment type="pathway">
    <text evidence="2">Nitrogen metabolism; (S)-allantoin degradation; allantoate from (S)-allantoin: step 1/1.</text>
</comment>
<dbReference type="InterPro" id="IPR017593">
    <property type="entry name" value="Allantoinase"/>
</dbReference>
<dbReference type="PANTHER" id="PTHR43668">
    <property type="entry name" value="ALLANTOINASE"/>
    <property type="match status" value="1"/>
</dbReference>
<dbReference type="PANTHER" id="PTHR43668:SF2">
    <property type="entry name" value="ALLANTOINASE"/>
    <property type="match status" value="1"/>
</dbReference>
<comment type="caution">
    <text evidence="10">The sequence shown here is derived from an EMBL/GenBank/DDBJ whole genome shotgun (WGS) entry which is preliminary data.</text>
</comment>
<evidence type="ECO:0000256" key="6">
    <source>
        <dbReference type="ARBA" id="ARBA00022723"/>
    </source>
</evidence>
<name>A0A845E4M1_9BACI</name>
<dbReference type="Proteomes" id="UP000460949">
    <property type="component" value="Unassembled WGS sequence"/>
</dbReference>
<dbReference type="GO" id="GO:0004038">
    <property type="term" value="F:allantoinase activity"/>
    <property type="evidence" value="ECO:0007669"/>
    <property type="project" value="UniProtKB-EC"/>
</dbReference>
<dbReference type="RefSeq" id="WP_160837462.1">
    <property type="nucleotide sequence ID" value="NZ_WMET01000002.1"/>
</dbReference>
<organism evidence="10 11">
    <name type="scientific">Halobacillus litoralis</name>
    <dbReference type="NCBI Taxonomy" id="45668"/>
    <lineage>
        <taxon>Bacteria</taxon>
        <taxon>Bacillati</taxon>
        <taxon>Bacillota</taxon>
        <taxon>Bacilli</taxon>
        <taxon>Bacillales</taxon>
        <taxon>Bacillaceae</taxon>
        <taxon>Halobacillus</taxon>
    </lineage>
</organism>
<proteinExistence type="inferred from homology"/>
<dbReference type="Gene3D" id="2.30.40.10">
    <property type="entry name" value="Urease, subunit C, domain 1"/>
    <property type="match status" value="1"/>
</dbReference>
<gene>
    <name evidence="10" type="primary">allB</name>
    <name evidence="10" type="ORF">GLW04_11975</name>
</gene>
<feature type="domain" description="Amidohydrolase-related" evidence="9">
    <location>
        <begin position="51"/>
        <end position="444"/>
    </location>
</feature>
<dbReference type="InterPro" id="IPR006680">
    <property type="entry name" value="Amidohydro-rel"/>
</dbReference>
<dbReference type="AlphaFoldDB" id="A0A845E4M1"/>
<keyword evidence="8" id="KW-0862">Zinc</keyword>
<protein>
    <recommendedName>
        <fullName evidence="5">allantoinase</fullName>
        <ecNumber evidence="5">3.5.2.5</ecNumber>
    </recommendedName>
</protein>
<evidence type="ECO:0000313" key="11">
    <source>
        <dbReference type="Proteomes" id="UP000460949"/>
    </source>
</evidence>
<dbReference type="InterPro" id="IPR032466">
    <property type="entry name" value="Metal_Hydrolase"/>
</dbReference>
<evidence type="ECO:0000256" key="8">
    <source>
        <dbReference type="ARBA" id="ARBA00022833"/>
    </source>
</evidence>
<dbReference type="InterPro" id="IPR050138">
    <property type="entry name" value="DHOase/Allantoinase_Hydrolase"/>
</dbReference>
<dbReference type="GO" id="GO:0006145">
    <property type="term" value="P:purine nucleobase catabolic process"/>
    <property type="evidence" value="ECO:0007669"/>
    <property type="project" value="TreeGrafter"/>
</dbReference>
<evidence type="ECO:0000256" key="2">
    <source>
        <dbReference type="ARBA" id="ARBA00004968"/>
    </source>
</evidence>
<sequence>MWDLKIINGRVVSSGHVNEHTLYIKDGKIGALTSEDNGEEASRVIDASGKYVLPGLIDTHVHSRDPGPTYKEDFAHSSRAAAAGGITSIFEMPNTTPPVDGPEHFDLQHQNLQSKAYVDFGLWGICLGSLNNHQIQALNEKGVIGFKFFWGYAVHSETYQLIYNYKPGMENVIAPFNDGDVFEMMQEVAQTGKIFAVHAENNDLIQTMTSLVEKKGGRSYEDLIAGRPDLAELLTVNTGIELAKASGVRFHVLHVSSEAGVKAVKRAQEEGYPVTVETCPHYLFLSNEDYPEIGPQMKVYPPVKYKQDQEGIWAGIKDGTISHVCSDHAPHTEEEKEGDLWSIPAGMCGVESMASLMLNAVNQGEISITDFVRLMAEEPARMFGIYPQKGSLQPGTDADITIVDLDQEMIIQKENLHSKSKVTAFDGFAVKGVPTETIVRGAIVMQNGEITGDKGYGRLVKPVVNKQKQVQP</sequence>
<reference evidence="10 11" key="1">
    <citation type="submission" date="2019-11" db="EMBL/GenBank/DDBJ databases">
        <title>Genome sequences of 17 halophilic strains isolated from different environments.</title>
        <authorList>
            <person name="Furrow R.E."/>
        </authorList>
    </citation>
    <scope>NUCLEOTIDE SEQUENCE [LARGE SCALE GENOMIC DNA]</scope>
    <source>
        <strain evidence="10 11">22511_23_Filter</strain>
    </source>
</reference>
<evidence type="ECO:0000259" key="9">
    <source>
        <dbReference type="Pfam" id="PF01979"/>
    </source>
</evidence>
<dbReference type="GO" id="GO:0000256">
    <property type="term" value="P:allantoin catabolic process"/>
    <property type="evidence" value="ECO:0007669"/>
    <property type="project" value="InterPro"/>
</dbReference>
<dbReference type="EC" id="3.5.2.5" evidence="5"/>
<dbReference type="InterPro" id="IPR011059">
    <property type="entry name" value="Metal-dep_hydrolase_composite"/>
</dbReference>
<dbReference type="Pfam" id="PF01979">
    <property type="entry name" value="Amidohydro_1"/>
    <property type="match status" value="1"/>
</dbReference>
<comment type="cofactor">
    <cofactor evidence="1">
        <name>Zn(2+)</name>
        <dbReference type="ChEBI" id="CHEBI:29105"/>
    </cofactor>
</comment>
<accession>A0A845E4M1</accession>
<keyword evidence="6" id="KW-0479">Metal-binding</keyword>
<dbReference type="GO" id="GO:0050897">
    <property type="term" value="F:cobalt ion binding"/>
    <property type="evidence" value="ECO:0007669"/>
    <property type="project" value="InterPro"/>
</dbReference>
<dbReference type="GO" id="GO:0005737">
    <property type="term" value="C:cytoplasm"/>
    <property type="evidence" value="ECO:0007669"/>
    <property type="project" value="TreeGrafter"/>
</dbReference>
<evidence type="ECO:0000313" key="10">
    <source>
        <dbReference type="EMBL" id="MYL20614.1"/>
    </source>
</evidence>
<dbReference type="NCBIfam" id="TIGR00857">
    <property type="entry name" value="pyrC_multi"/>
    <property type="match status" value="1"/>
</dbReference>
<evidence type="ECO:0000256" key="1">
    <source>
        <dbReference type="ARBA" id="ARBA00001947"/>
    </source>
</evidence>
<dbReference type="NCBIfam" id="TIGR03178">
    <property type="entry name" value="allantoinase"/>
    <property type="match status" value="1"/>
</dbReference>
<dbReference type="SUPFAM" id="SSF51556">
    <property type="entry name" value="Metallo-dependent hydrolases"/>
    <property type="match status" value="1"/>
</dbReference>
<dbReference type="EMBL" id="WMET01000002">
    <property type="protein sequence ID" value="MYL20614.1"/>
    <property type="molecule type" value="Genomic_DNA"/>
</dbReference>
<comment type="similarity">
    <text evidence="3">Belongs to the metallo-dependent hydrolases superfamily. Allantoinase family.</text>
</comment>
<evidence type="ECO:0000256" key="5">
    <source>
        <dbReference type="ARBA" id="ARBA00012863"/>
    </source>
</evidence>
<comment type="subunit">
    <text evidence="4">Homotetramer.</text>
</comment>
<dbReference type="SUPFAM" id="SSF51338">
    <property type="entry name" value="Composite domain of metallo-dependent hydrolases"/>
    <property type="match status" value="1"/>
</dbReference>